<dbReference type="GO" id="GO:0016787">
    <property type="term" value="F:hydrolase activity"/>
    <property type="evidence" value="ECO:0007669"/>
    <property type="project" value="UniProtKB-KW"/>
</dbReference>
<accession>A0A3S3Z8K4</accession>
<dbReference type="Pfam" id="PF07859">
    <property type="entry name" value="Abhydrolase_3"/>
    <property type="match status" value="1"/>
</dbReference>
<dbReference type="Gene3D" id="3.40.50.1820">
    <property type="entry name" value="alpha/beta hydrolase"/>
    <property type="match status" value="1"/>
</dbReference>
<evidence type="ECO:0000313" key="3">
    <source>
        <dbReference type="EMBL" id="RWZ51140.1"/>
    </source>
</evidence>
<dbReference type="InterPro" id="IPR013094">
    <property type="entry name" value="AB_hydrolase_3"/>
</dbReference>
<evidence type="ECO:0000259" key="2">
    <source>
        <dbReference type="Pfam" id="PF07859"/>
    </source>
</evidence>
<sequence length="337" mass="35971">MSASDPLPPADVVLPSAAIPRPPVDPGLAALLVALPPMAVLDAETLPLVRPYSSAPVEPLLANRDVSRREITVSADDGHELALTVISRRDDDAQSSSRTPNRCVYWLHGGGMVMGDRFAQLDVPLEWQDDLGVVVATIEYRLAPEVRGSTIVEDAYAGLRWLSGHAAELGIDPSGIVVAGMSAGGGIAAGVTLLARDRDEVHVAAQVLACPMLDHRNASLSSRQFSGPGIWSREANTFAWSSLLDGIPTDEITEYVSPALARDLSNLPPTYIDAGSAEVFRDEDVAYAAGIWASGGRADLHVWDGGVHGFDALFADATISREARRSRIAWLRRVLDI</sequence>
<dbReference type="OrthoDB" id="9803828at2"/>
<protein>
    <submittedName>
        <fullName evidence="3">Alpha/beta hydrolase</fullName>
    </submittedName>
</protein>
<dbReference type="SUPFAM" id="SSF53474">
    <property type="entry name" value="alpha/beta-Hydrolases"/>
    <property type="match status" value="1"/>
</dbReference>
<evidence type="ECO:0000313" key="4">
    <source>
        <dbReference type="Proteomes" id="UP000288547"/>
    </source>
</evidence>
<proteinExistence type="predicted"/>
<reference evidence="3 4" key="1">
    <citation type="submission" date="2018-12" db="EMBL/GenBank/DDBJ databases">
        <authorList>
            <person name="Li F."/>
        </authorList>
    </citation>
    <scope>NUCLEOTIDE SEQUENCE [LARGE SCALE GENOMIC DNA]</scope>
    <source>
        <strain evidence="3 4">11W25H-1</strain>
    </source>
</reference>
<dbReference type="Proteomes" id="UP000288547">
    <property type="component" value="Unassembled WGS sequence"/>
</dbReference>
<keyword evidence="4" id="KW-1185">Reference proteome</keyword>
<dbReference type="RefSeq" id="WP_128495131.1">
    <property type="nucleotide sequence ID" value="NZ_RZNB01000003.1"/>
</dbReference>
<dbReference type="AlphaFoldDB" id="A0A3S3Z8K4"/>
<keyword evidence="1 3" id="KW-0378">Hydrolase</keyword>
<organism evidence="3 4">
    <name type="scientific">Labedella phragmitis</name>
    <dbReference type="NCBI Taxonomy" id="2498849"/>
    <lineage>
        <taxon>Bacteria</taxon>
        <taxon>Bacillati</taxon>
        <taxon>Actinomycetota</taxon>
        <taxon>Actinomycetes</taxon>
        <taxon>Micrococcales</taxon>
        <taxon>Microbacteriaceae</taxon>
        <taxon>Labedella</taxon>
    </lineage>
</organism>
<comment type="caution">
    <text evidence="3">The sequence shown here is derived from an EMBL/GenBank/DDBJ whole genome shotgun (WGS) entry which is preliminary data.</text>
</comment>
<dbReference type="EMBL" id="RZNB01000003">
    <property type="protein sequence ID" value="RWZ51140.1"/>
    <property type="molecule type" value="Genomic_DNA"/>
</dbReference>
<evidence type="ECO:0000256" key="1">
    <source>
        <dbReference type="ARBA" id="ARBA00022801"/>
    </source>
</evidence>
<dbReference type="InterPro" id="IPR029058">
    <property type="entry name" value="AB_hydrolase_fold"/>
</dbReference>
<name>A0A3S3Z8K4_9MICO</name>
<dbReference type="PANTHER" id="PTHR48081">
    <property type="entry name" value="AB HYDROLASE SUPERFAMILY PROTEIN C4A8.06C"/>
    <property type="match status" value="1"/>
</dbReference>
<dbReference type="InterPro" id="IPR050300">
    <property type="entry name" value="GDXG_lipolytic_enzyme"/>
</dbReference>
<feature type="domain" description="Alpha/beta hydrolase fold-3" evidence="2">
    <location>
        <begin position="105"/>
        <end position="310"/>
    </location>
</feature>
<gene>
    <name evidence="3" type="ORF">ELQ90_10165</name>
</gene>
<dbReference type="PANTHER" id="PTHR48081:SF8">
    <property type="entry name" value="ALPHA_BETA HYDROLASE FOLD-3 DOMAIN-CONTAINING PROTEIN-RELATED"/>
    <property type="match status" value="1"/>
</dbReference>